<keyword evidence="1" id="KW-1133">Transmembrane helix</keyword>
<dbReference type="KEGG" id="hbl:XJ32_01840"/>
<dbReference type="Pfam" id="PF02592">
    <property type="entry name" value="Vut_1"/>
    <property type="match status" value="1"/>
</dbReference>
<dbReference type="NCBIfam" id="TIGR00697">
    <property type="entry name" value="queuosine precursor transporter"/>
    <property type="match status" value="1"/>
</dbReference>
<comment type="function">
    <text evidence="1">Involved in the import of queuosine (Q) precursors, required for Q precursor salvage.</text>
</comment>
<organism evidence="2 3">
    <name type="scientific">Helicobacter bilis</name>
    <dbReference type="NCBI Taxonomy" id="37372"/>
    <lineage>
        <taxon>Bacteria</taxon>
        <taxon>Pseudomonadati</taxon>
        <taxon>Campylobacterota</taxon>
        <taxon>Epsilonproteobacteria</taxon>
        <taxon>Campylobacterales</taxon>
        <taxon>Helicobacteraceae</taxon>
        <taxon>Helicobacter</taxon>
    </lineage>
</organism>
<dbReference type="PANTHER" id="PTHR34300:SF2">
    <property type="entry name" value="QUEUOSINE PRECURSOR TRANSPORTER-RELATED"/>
    <property type="match status" value="1"/>
</dbReference>
<proteinExistence type="inferred from homology"/>
<reference evidence="2 3" key="1">
    <citation type="submission" date="2017-02" db="EMBL/GenBank/DDBJ databases">
        <title>Whole genome sequencing of Helicobacter bilis strain AAQJH.</title>
        <authorList>
            <person name="Conlan S."/>
            <person name="Thomas P.J."/>
            <person name="Mullikin J."/>
            <person name="Palmore T.N."/>
            <person name="Frank K.M."/>
            <person name="Segre J.A."/>
        </authorList>
    </citation>
    <scope>NUCLEOTIDE SEQUENCE [LARGE SCALE GENOMIC DNA]</scope>
    <source>
        <strain evidence="2 3">AAQJH</strain>
    </source>
</reference>
<feature type="transmembrane region" description="Helical" evidence="1">
    <location>
        <begin position="108"/>
        <end position="134"/>
    </location>
</feature>
<dbReference type="PANTHER" id="PTHR34300">
    <property type="entry name" value="QUEUOSINE PRECURSOR TRANSPORTER-RELATED"/>
    <property type="match status" value="1"/>
</dbReference>
<dbReference type="GO" id="GO:0005886">
    <property type="term" value="C:plasma membrane"/>
    <property type="evidence" value="ECO:0007669"/>
    <property type="project" value="UniProtKB-SubCell"/>
</dbReference>
<dbReference type="Proteomes" id="UP000188298">
    <property type="component" value="Chromosome"/>
</dbReference>
<evidence type="ECO:0000313" key="3">
    <source>
        <dbReference type="Proteomes" id="UP000188298"/>
    </source>
</evidence>
<evidence type="ECO:0000256" key="1">
    <source>
        <dbReference type="HAMAP-Rule" id="MF_02088"/>
    </source>
</evidence>
<sequence>MSYMPPKEKAMNKNTFIIAISLFTCVIVASNYLVSFTIGSVHIPFIDITLNLSHVTYGALTYPLSFLIMDILSEKHGRKDVLKALRYGLLIAFLPSCAIAFISNEPHLALRIAIASVSAFFVAQFLDVVIFYRLKQRFPSLWWFRNGVSACMAQCIDTFVFFHIAFLGILPYYDVFMLFLFDYGIKSLVNLLDIPIFYLIAIKTYKKVRYIGK</sequence>
<gene>
    <name evidence="2" type="ORF">XJ32_01840</name>
</gene>
<dbReference type="EMBL" id="CP019645">
    <property type="protein sequence ID" value="AQQ59054.1"/>
    <property type="molecule type" value="Genomic_DNA"/>
</dbReference>
<dbReference type="GO" id="GO:0022857">
    <property type="term" value="F:transmembrane transporter activity"/>
    <property type="evidence" value="ECO:0007669"/>
    <property type="project" value="UniProtKB-UniRule"/>
</dbReference>
<keyword evidence="1" id="KW-1003">Cell membrane</keyword>
<dbReference type="RefSeq" id="WP_077388165.1">
    <property type="nucleotide sequence ID" value="NZ_CP019645.1"/>
</dbReference>
<feature type="transmembrane region" description="Helical" evidence="1">
    <location>
        <begin position="54"/>
        <end position="72"/>
    </location>
</feature>
<comment type="similarity">
    <text evidence="1">Belongs to the vitamin uptake transporter (VUT/ECF) (TC 2.A.88) family. Q precursor transporter subfamily.</text>
</comment>
<protein>
    <recommendedName>
        <fullName evidence="1">Probable queuosine precursor transporter</fullName>
        <shortName evidence="1">Q precursor transporter</shortName>
    </recommendedName>
</protein>
<feature type="transmembrane region" description="Helical" evidence="1">
    <location>
        <begin position="185"/>
        <end position="205"/>
    </location>
</feature>
<feature type="transmembrane region" description="Helical" evidence="1">
    <location>
        <begin position="155"/>
        <end position="173"/>
    </location>
</feature>
<feature type="transmembrane region" description="Helical" evidence="1">
    <location>
        <begin position="84"/>
        <end position="102"/>
    </location>
</feature>
<comment type="subcellular location">
    <subcellularLocation>
        <location evidence="1">Cell membrane</location>
        <topology evidence="1">Multi-pass membrane protein</topology>
    </subcellularLocation>
</comment>
<feature type="transmembrane region" description="Helical" evidence="1">
    <location>
        <begin position="16"/>
        <end position="34"/>
    </location>
</feature>
<accession>A0A1Q2LF36</accession>
<evidence type="ECO:0000313" key="2">
    <source>
        <dbReference type="EMBL" id="AQQ59054.1"/>
    </source>
</evidence>
<dbReference type="InterPro" id="IPR003744">
    <property type="entry name" value="YhhQ"/>
</dbReference>
<dbReference type="AlphaFoldDB" id="A0A1Q2LF36"/>
<keyword evidence="1" id="KW-0813">Transport</keyword>
<dbReference type="HAMAP" id="MF_02088">
    <property type="entry name" value="Q_prec_transport"/>
    <property type="match status" value="1"/>
</dbReference>
<keyword evidence="1" id="KW-0812">Transmembrane</keyword>
<keyword evidence="1" id="KW-0472">Membrane</keyword>
<name>A0A1Q2LF36_9HELI</name>